<dbReference type="KEGG" id="schk:GII14_16145"/>
<dbReference type="EMBL" id="CP045857">
    <property type="protein sequence ID" value="QIJ05521.1"/>
    <property type="molecule type" value="Genomic_DNA"/>
</dbReference>
<evidence type="ECO:0000313" key="1">
    <source>
        <dbReference type="EMBL" id="QIJ05521.1"/>
    </source>
</evidence>
<evidence type="ECO:0000313" key="2">
    <source>
        <dbReference type="Proteomes" id="UP000502117"/>
    </source>
</evidence>
<proteinExistence type="predicted"/>
<reference evidence="1 2" key="1">
    <citation type="submission" date="2019-11" db="EMBL/GenBank/DDBJ databases">
        <title>Complete Genome Sequence of Shewanella chilikensis Strain DC57, Isolated from Corroded Seal Rings at a floating production facility in Australia.</title>
        <authorList>
            <person name="Salgar-Chaparro S.J."/>
            <person name="Castillo-Villamizar G.A."/>
            <person name="Poehlein A."/>
            <person name="Daniel R."/>
            <person name="Machuca L."/>
        </authorList>
    </citation>
    <scope>NUCLEOTIDE SEQUENCE [LARGE SCALE GENOMIC DNA]</scope>
    <source>
        <strain evidence="1 2">DC57</strain>
    </source>
</reference>
<sequence>MEMINLSGHILNSLPLGDLTWKRDLIYFEGPLLSEFVSERGEIFLKYWCDCDNQYNRWIYFKIKEQDRLRLVQGEISLYQVMRDQPDSYFFFADENESSGYFKLVPESQVPNEYFPEEDSFLDVRDYTEDESVTSLLFEDEWDFEDLKTLYRKFIQAYDFLYLSVNSSQRLNNSMPWQGGFSTVHFFNKIKDLIPSGLDGSLNSIHYASPGYMKLRTDSNVSRHLLFAVKHYMDNRNDVDTVYLELSNRIRELELNKMAVDSARNSFVLDVVCMRLYQNLFQLLPSVDNNWLRGFVDTDFERCKILMAYVRRLRSIDSFLNEKNVRVVTSIFSDQ</sequence>
<dbReference type="RefSeq" id="WP_165565439.1">
    <property type="nucleotide sequence ID" value="NZ_CP045857.1"/>
</dbReference>
<dbReference type="AlphaFoldDB" id="A0A6G7LUU1"/>
<organism evidence="1 2">
    <name type="scientific">Shewanella chilikensis</name>
    <dbReference type="NCBI Taxonomy" id="558541"/>
    <lineage>
        <taxon>Bacteria</taxon>
        <taxon>Pseudomonadati</taxon>
        <taxon>Pseudomonadota</taxon>
        <taxon>Gammaproteobacteria</taxon>
        <taxon>Alteromonadales</taxon>
        <taxon>Shewanellaceae</taxon>
        <taxon>Shewanella</taxon>
    </lineage>
</organism>
<dbReference type="Proteomes" id="UP000502117">
    <property type="component" value="Chromosome"/>
</dbReference>
<gene>
    <name evidence="1" type="ORF">GII14_16145</name>
</gene>
<accession>A0A6G7LUU1</accession>
<protein>
    <submittedName>
        <fullName evidence="1">Uncharacterized protein</fullName>
    </submittedName>
</protein>
<name>A0A6G7LUU1_9GAMM</name>